<protein>
    <recommendedName>
        <fullName evidence="3">non-reducing end alpha-L-arabinofuranosidase</fullName>
        <ecNumber evidence="3">3.2.1.55</ecNumber>
    </recommendedName>
</protein>
<dbReference type="SUPFAM" id="SSF49785">
    <property type="entry name" value="Galactose-binding domain-like"/>
    <property type="match status" value="1"/>
</dbReference>
<comment type="caution">
    <text evidence="8">The sequence shown here is derived from an EMBL/GenBank/DDBJ whole genome shotgun (WGS) entry which is preliminary data.</text>
</comment>
<evidence type="ECO:0000256" key="5">
    <source>
        <dbReference type="ARBA" id="ARBA00022801"/>
    </source>
</evidence>
<evidence type="ECO:0000256" key="1">
    <source>
        <dbReference type="ARBA" id="ARBA00001462"/>
    </source>
</evidence>
<dbReference type="Proteomes" id="UP001239626">
    <property type="component" value="Unassembled WGS sequence"/>
</dbReference>
<keyword evidence="5" id="KW-0378">Hydrolase</keyword>
<dbReference type="InterPro" id="IPR013783">
    <property type="entry name" value="Ig-like_fold"/>
</dbReference>
<feature type="domain" description="Alpha-L-arabinofuranosidase C-terminal" evidence="7">
    <location>
        <begin position="820"/>
        <end position="1174"/>
    </location>
</feature>
<dbReference type="Pfam" id="PF17851">
    <property type="entry name" value="GH43_C2"/>
    <property type="match status" value="1"/>
</dbReference>
<dbReference type="PANTHER" id="PTHR31776">
    <property type="entry name" value="ALPHA-L-ARABINOFURANOSIDASE 1"/>
    <property type="match status" value="1"/>
</dbReference>
<dbReference type="SMART" id="SM00813">
    <property type="entry name" value="Alpha-L-AF_C"/>
    <property type="match status" value="1"/>
</dbReference>
<dbReference type="PANTHER" id="PTHR31776:SF26">
    <property type="entry name" value="SECRETED ARABINOSIDASE"/>
    <property type="match status" value="1"/>
</dbReference>
<dbReference type="EMBL" id="JAUSVB010000005">
    <property type="protein sequence ID" value="MDQ0375057.1"/>
    <property type="molecule type" value="Genomic_DNA"/>
</dbReference>
<accession>A0ABU0EIF6</accession>
<name>A0ABU0EIF6_9CELL</name>
<evidence type="ECO:0000256" key="3">
    <source>
        <dbReference type="ARBA" id="ARBA00012670"/>
    </source>
</evidence>
<dbReference type="InterPro" id="IPR055235">
    <property type="entry name" value="ASD1_cat"/>
</dbReference>
<proteinExistence type="inferred from homology"/>
<dbReference type="InterPro" id="IPR010720">
    <property type="entry name" value="Alpha-L-AF_C"/>
</dbReference>
<evidence type="ECO:0000313" key="9">
    <source>
        <dbReference type="Proteomes" id="UP001239626"/>
    </source>
</evidence>
<keyword evidence="9" id="KW-1185">Reference proteome</keyword>
<dbReference type="InterPro" id="IPR051563">
    <property type="entry name" value="Glycosyl_Hydrolase_51"/>
</dbReference>
<evidence type="ECO:0000313" key="8">
    <source>
        <dbReference type="EMBL" id="MDQ0375057.1"/>
    </source>
</evidence>
<dbReference type="Pfam" id="PF02018">
    <property type="entry name" value="CBM_4_9"/>
    <property type="match status" value="1"/>
</dbReference>
<comment type="similarity">
    <text evidence="2">Belongs to the glycosyl hydrolase 51 family.</text>
</comment>
<sequence length="1464" mass="155515">MPVALSRQTSRTRPHRRRLGLRAALAVALVVPLGATVVAPASAAPPVPDGAWTDGFDAATLDPRWTAVNDEPTARSLTTTPGALTLTALPGDTWQGNNSARNVMTLDIPDGDFSISVNVQAPVTKTFQGAGLIAYQDLDNYVRSGLTFVGGITPSGVAIENDIETAAIFAADHFEDRPGSTAETLRLSRTGSTVTTARWDEPTSAWVDVSSVEVTFPIEHVGLYALGAQDGTTFPAVFDDVALVASPGEDVVPEGPFTLRAPGTAPHLTTDADDAIVVVQQRPGDAFVLEATEVAGGLTLTTGDRSLTVLPDGRLALGDEPTVLRLTEAGGGTLHLTLADGSQAIGIVDGALVLGDPGDAAGFVLEPFTLGEGTTIEIDGDGTDAEISDRLYGIFYEDINYAADGGLYAELVRNRSFEFTTADNGSFTGLTSWDVLDRSGAGTTVTVVDDAGRLNPTNRNRAVLVAAAAGDGLRNASYNSGVAVQDGASYDASIWVRTTTPQELTLAVENGTETVASGTVDVDGSDVWKKYEVTLTASATTDAGRFVVLAGATSTLHLDQVSLFPQDTWVGPVNGKSPLRKDLAEKIAALDPSFLRFPGGCVTNVGTFRTYEESGYTDRRRTYQWKETIGPVEERATNWNFWGYNQSYGIGYLEYLELAEDLGSVPLPVLSVGANGCGSSIPEMTDPAMIDRWVQDTLDLIEFTTGDVSTTWGAERAALGHPEPFELPYIGLGNEENTTTFEANFPEFRDAIVAAYPDIKIISNSGPDDTGARFDALWEFNREQDVDLVDEHYYNDPSWFLTNTERYDSYDRAGPHVFLGEYASRGNTWWNGLTEAAYMTGLERNGDLVELASYAPLLANESYVQWSPDAIWFDNDESWSSANYWVQHLFSTNVGDQVVPSTLTTPSVEPKPLDGGVFLSTWATSAAYDNVRVTANDGGEVLFEDDFADASAWSPQTGDWSVVNGEYVQSSTVTTDARSIPTGTYEQGWSDYTLELDARKTAGAEGFLVGFSAGGPSDYFWWNLGGWNNTRQALQKADGGGAGEVKAVEGHSIATGQTYRVKVVVQDRHIELYLDGVLQMSYDDPAPAADVFQVVTRDEDSGDIVAKVVNVSAVTQRTQVEVADVEIAPTGSVTEIVAPPGATNTKAAPSTVEPVTRELGGLSSSFTYDLPPYSVTFLTLHTVPEDTVAPTVDSLLVTPDPVGDWRAAPATVVATASDDRAVATLETSVDGGAWTASPDPTTVSVQVDGHGEHTVAVRATDAAGNVSEDRSVTFRLDAIAPATSASVDTQRRLTLTATDQGSGVDRIEYRVGVGIWTTYTAPVQVGAAATTVEHRAVDKVGNVGPTTSTTVPAANAVRSTTSVTFEPHVVRRTTQATVVATVRAQKGDAPTGEVTTTVRTARVHGDGPIVAQVTGTLTPGPKKASVARLRLSRLPVGIYVVETTYAGSPTVQASSDRKVLVVLP</sequence>
<organism evidence="8 9">
    <name type="scientific">Cellulomonas humilata</name>
    <dbReference type="NCBI Taxonomy" id="144055"/>
    <lineage>
        <taxon>Bacteria</taxon>
        <taxon>Bacillati</taxon>
        <taxon>Actinomycetota</taxon>
        <taxon>Actinomycetes</taxon>
        <taxon>Micrococcales</taxon>
        <taxon>Cellulomonadaceae</taxon>
        <taxon>Cellulomonas</taxon>
    </lineage>
</organism>
<feature type="signal peptide" evidence="6">
    <location>
        <begin position="1"/>
        <end position="43"/>
    </location>
</feature>
<reference evidence="8 9" key="1">
    <citation type="submission" date="2023-07" db="EMBL/GenBank/DDBJ databases">
        <title>Sorghum-associated microbial communities from plants grown in Nebraska, USA.</title>
        <authorList>
            <person name="Schachtman D."/>
        </authorList>
    </citation>
    <scope>NUCLEOTIDE SEQUENCE [LARGE SCALE GENOMIC DNA]</scope>
    <source>
        <strain evidence="8 9">BE332</strain>
    </source>
</reference>
<dbReference type="Gene3D" id="3.20.20.80">
    <property type="entry name" value="Glycosidases"/>
    <property type="match status" value="1"/>
</dbReference>
<evidence type="ECO:0000259" key="7">
    <source>
        <dbReference type="SMART" id="SM00813"/>
    </source>
</evidence>
<gene>
    <name evidence="8" type="ORF">J2X26_003387</name>
</gene>
<dbReference type="Gene3D" id="2.60.120.200">
    <property type="match status" value="1"/>
</dbReference>
<evidence type="ECO:0000256" key="2">
    <source>
        <dbReference type="ARBA" id="ARBA00007186"/>
    </source>
</evidence>
<dbReference type="EC" id="3.2.1.55" evidence="3"/>
<comment type="catalytic activity">
    <reaction evidence="1">
        <text>Hydrolysis of terminal non-reducing alpha-L-arabinofuranoside residues in alpha-L-arabinosides.</text>
        <dbReference type="EC" id="3.2.1.55"/>
    </reaction>
</comment>
<dbReference type="InterPro" id="IPR017853">
    <property type="entry name" value="GH"/>
</dbReference>
<dbReference type="Pfam" id="PF22848">
    <property type="entry name" value="ASD1_dom"/>
    <property type="match status" value="1"/>
</dbReference>
<evidence type="ECO:0000256" key="6">
    <source>
        <dbReference type="SAM" id="SignalP"/>
    </source>
</evidence>
<dbReference type="NCBIfam" id="NF047446">
    <property type="entry name" value="barrel_OmpL47"/>
    <property type="match status" value="2"/>
</dbReference>
<dbReference type="InterPro" id="IPR003305">
    <property type="entry name" value="CenC_carb-bd"/>
</dbReference>
<dbReference type="Gene3D" id="2.60.120.560">
    <property type="entry name" value="Exo-inulinase, domain 1"/>
    <property type="match status" value="1"/>
</dbReference>
<dbReference type="Pfam" id="PF06964">
    <property type="entry name" value="Alpha-L-AF_C"/>
    <property type="match status" value="1"/>
</dbReference>
<dbReference type="InterPro" id="IPR041542">
    <property type="entry name" value="GH43_C2"/>
</dbReference>
<dbReference type="InterPro" id="IPR058094">
    <property type="entry name" value="Ig-like_OmpL47-like"/>
</dbReference>
<dbReference type="InterPro" id="IPR013320">
    <property type="entry name" value="ConA-like_dom_sf"/>
</dbReference>
<dbReference type="RefSeq" id="WP_307493870.1">
    <property type="nucleotide sequence ID" value="NZ_JAUSVB010000005.1"/>
</dbReference>
<dbReference type="SUPFAM" id="SSF49899">
    <property type="entry name" value="Concanavalin A-like lectins/glucanases"/>
    <property type="match status" value="2"/>
</dbReference>
<evidence type="ECO:0000256" key="4">
    <source>
        <dbReference type="ARBA" id="ARBA00022729"/>
    </source>
</evidence>
<feature type="chain" id="PRO_5046393058" description="non-reducing end alpha-L-arabinofuranosidase" evidence="6">
    <location>
        <begin position="44"/>
        <end position="1464"/>
    </location>
</feature>
<dbReference type="Gene3D" id="2.60.40.10">
    <property type="entry name" value="Immunoglobulins"/>
    <property type="match status" value="2"/>
</dbReference>
<dbReference type="Gene3D" id="2.60.120.260">
    <property type="entry name" value="Galactose-binding domain-like"/>
    <property type="match status" value="1"/>
</dbReference>
<dbReference type="SUPFAM" id="SSF51445">
    <property type="entry name" value="(Trans)glycosidases"/>
    <property type="match status" value="1"/>
</dbReference>
<dbReference type="InterPro" id="IPR008979">
    <property type="entry name" value="Galactose-bd-like_sf"/>
</dbReference>
<keyword evidence="4 6" id="KW-0732">Signal</keyword>